<reference evidence="1 2" key="1">
    <citation type="submission" date="2006-06" db="EMBL/GenBank/DDBJ databases">
        <authorList>
            <person name="Moran M.A."/>
            <person name="Ferriera S."/>
            <person name="Johnson J."/>
            <person name="Kravitz S."/>
            <person name="Beeson K."/>
            <person name="Sutton G."/>
            <person name="Rogers Y.-H."/>
            <person name="Friedman R."/>
            <person name="Frazier M."/>
            <person name="Venter J.C."/>
        </authorList>
    </citation>
    <scope>NUCLEOTIDE SEQUENCE [LARGE SCALE GENOMIC DNA]</scope>
    <source>
        <strain evidence="1 2">E-37</strain>
    </source>
</reference>
<dbReference type="AlphaFoldDB" id="A3K418"/>
<evidence type="ECO:0000313" key="2">
    <source>
        <dbReference type="Proteomes" id="UP000005713"/>
    </source>
</evidence>
<evidence type="ECO:0000313" key="1">
    <source>
        <dbReference type="EMBL" id="EBA08282.1"/>
    </source>
</evidence>
<dbReference type="EMBL" id="AAYA01000006">
    <property type="protein sequence ID" value="EBA08282.1"/>
    <property type="molecule type" value="Genomic_DNA"/>
</dbReference>
<accession>A3K418</accession>
<gene>
    <name evidence="1" type="ORF">SSE37_12079</name>
</gene>
<dbReference type="RefSeq" id="WP_005859248.1">
    <property type="nucleotide sequence ID" value="NZ_AAYA01000006.1"/>
</dbReference>
<keyword evidence="2" id="KW-1185">Reference proteome</keyword>
<comment type="caution">
    <text evidence="1">The sequence shown here is derived from an EMBL/GenBank/DDBJ whole genome shotgun (WGS) entry which is preliminary data.</text>
</comment>
<name>A3K418_SAGS3</name>
<sequence>MIAKIVLLFLLVMGLLGVFGKWRMPGAKKIGQLRKKTMLSAKKCPHCGGYSIGDGPCACRKGKD</sequence>
<protein>
    <submittedName>
        <fullName evidence="1">Uncharacterized protein</fullName>
    </submittedName>
</protein>
<organism evidence="1 2">
    <name type="scientific">Sagittula stellata (strain ATCC 700073 / DSM 11524 / E-37)</name>
    <dbReference type="NCBI Taxonomy" id="388399"/>
    <lineage>
        <taxon>Bacteria</taxon>
        <taxon>Pseudomonadati</taxon>
        <taxon>Pseudomonadota</taxon>
        <taxon>Alphaproteobacteria</taxon>
        <taxon>Rhodobacterales</taxon>
        <taxon>Roseobacteraceae</taxon>
        <taxon>Sagittula</taxon>
    </lineage>
</organism>
<proteinExistence type="predicted"/>
<dbReference type="Proteomes" id="UP000005713">
    <property type="component" value="Unassembled WGS sequence"/>
</dbReference>
<dbReference type="OrthoDB" id="7866398at2"/>